<comment type="cofactor">
    <cofactor evidence="1">
        <name>a divalent metal cation</name>
        <dbReference type="ChEBI" id="CHEBI:60240"/>
    </cofactor>
</comment>
<dbReference type="Proteomes" id="UP001497382">
    <property type="component" value="Unassembled WGS sequence"/>
</dbReference>
<dbReference type="AlphaFoldDB" id="A0AAV1YZR8"/>
<sequence>MKACVTNISDPLEYFELFFTDEMVNHIVTETNIFAAENLNKFKSKEHSRTQSLEPNKKDLPKELKQKSLKREAYLPIKEISQEFYLKSGFPAVYGAIDCSHIPIMNPGGELAKVFRCRKGYFSLNVQTISDASLYIQDIVACWLGSTHDSTVFETEVPSEWRQRIWV</sequence>
<dbReference type="Pfam" id="PF13359">
    <property type="entry name" value="DDE_Tnp_4"/>
    <property type="match status" value="1"/>
</dbReference>
<dbReference type="InterPro" id="IPR027806">
    <property type="entry name" value="HARBI1_dom"/>
</dbReference>
<keyword evidence="2" id="KW-0479">Metal-binding</keyword>
<evidence type="ECO:0000259" key="3">
    <source>
        <dbReference type="Pfam" id="PF13359"/>
    </source>
</evidence>
<accession>A0AAV1YZR8</accession>
<feature type="domain" description="DDE Tnp4" evidence="3">
    <location>
        <begin position="97"/>
        <end position="155"/>
    </location>
</feature>
<name>A0AAV1YZR8_9ARAC</name>
<dbReference type="GO" id="GO:0046872">
    <property type="term" value="F:metal ion binding"/>
    <property type="evidence" value="ECO:0007669"/>
    <property type="project" value="UniProtKB-KW"/>
</dbReference>
<organism evidence="4 5">
    <name type="scientific">Larinioides sclopetarius</name>
    <dbReference type="NCBI Taxonomy" id="280406"/>
    <lineage>
        <taxon>Eukaryota</taxon>
        <taxon>Metazoa</taxon>
        <taxon>Ecdysozoa</taxon>
        <taxon>Arthropoda</taxon>
        <taxon>Chelicerata</taxon>
        <taxon>Arachnida</taxon>
        <taxon>Araneae</taxon>
        <taxon>Araneomorphae</taxon>
        <taxon>Entelegynae</taxon>
        <taxon>Araneoidea</taxon>
        <taxon>Araneidae</taxon>
        <taxon>Larinioides</taxon>
    </lineage>
</organism>
<dbReference type="EMBL" id="CAXIEN010000014">
    <property type="protein sequence ID" value="CAL1264792.1"/>
    <property type="molecule type" value="Genomic_DNA"/>
</dbReference>
<keyword evidence="5" id="KW-1185">Reference proteome</keyword>
<proteinExistence type="predicted"/>
<gene>
    <name evidence="4" type="ORF">LARSCL_LOCUS2160</name>
</gene>
<evidence type="ECO:0000256" key="1">
    <source>
        <dbReference type="ARBA" id="ARBA00001968"/>
    </source>
</evidence>
<reference evidence="4 5" key="1">
    <citation type="submission" date="2024-04" db="EMBL/GenBank/DDBJ databases">
        <authorList>
            <person name="Rising A."/>
            <person name="Reimegard J."/>
            <person name="Sonavane S."/>
            <person name="Akerstrom W."/>
            <person name="Nylinder S."/>
            <person name="Hedman E."/>
            <person name="Kallberg Y."/>
        </authorList>
    </citation>
    <scope>NUCLEOTIDE SEQUENCE [LARGE SCALE GENOMIC DNA]</scope>
</reference>
<protein>
    <recommendedName>
        <fullName evidence="3">DDE Tnp4 domain-containing protein</fullName>
    </recommendedName>
</protein>
<evidence type="ECO:0000313" key="4">
    <source>
        <dbReference type="EMBL" id="CAL1264792.1"/>
    </source>
</evidence>
<evidence type="ECO:0000313" key="5">
    <source>
        <dbReference type="Proteomes" id="UP001497382"/>
    </source>
</evidence>
<comment type="caution">
    <text evidence="4">The sequence shown here is derived from an EMBL/GenBank/DDBJ whole genome shotgun (WGS) entry which is preliminary data.</text>
</comment>
<evidence type="ECO:0000256" key="2">
    <source>
        <dbReference type="ARBA" id="ARBA00022723"/>
    </source>
</evidence>